<dbReference type="InterPro" id="IPR036388">
    <property type="entry name" value="WH-like_DNA-bd_sf"/>
</dbReference>
<organism evidence="6 7">
    <name type="scientific">Asaia bogorensis NBRC 16594</name>
    <dbReference type="NCBI Taxonomy" id="1231624"/>
    <lineage>
        <taxon>Bacteria</taxon>
        <taxon>Pseudomonadati</taxon>
        <taxon>Pseudomonadota</taxon>
        <taxon>Alphaproteobacteria</taxon>
        <taxon>Acetobacterales</taxon>
        <taxon>Acetobacteraceae</taxon>
        <taxon>Asaia</taxon>
    </lineage>
</organism>
<dbReference type="Pfam" id="PF02631">
    <property type="entry name" value="RecX_HTH2"/>
    <property type="match status" value="1"/>
</dbReference>
<evidence type="ECO:0000313" key="7">
    <source>
        <dbReference type="Proteomes" id="UP000321287"/>
    </source>
</evidence>
<feature type="domain" description="RecX second three-helical" evidence="5">
    <location>
        <begin position="100"/>
        <end position="140"/>
    </location>
</feature>
<dbReference type="AlphaFoldDB" id="A0AAN4R2F0"/>
<reference evidence="6 7" key="1">
    <citation type="submission" date="2019-07" db="EMBL/GenBank/DDBJ databases">
        <title>Whole genome shotgun sequence of Asaia bogorensis NBRC 16594.</title>
        <authorList>
            <person name="Hosoyama A."/>
            <person name="Uohara A."/>
            <person name="Ohji S."/>
            <person name="Ichikawa N."/>
        </authorList>
    </citation>
    <scope>NUCLEOTIDE SEQUENCE [LARGE SCALE GENOMIC DNA]</scope>
    <source>
        <strain evidence="6 7">NBRC 16594</strain>
    </source>
</reference>
<dbReference type="GO" id="GO:0005737">
    <property type="term" value="C:cytoplasm"/>
    <property type="evidence" value="ECO:0007669"/>
    <property type="project" value="UniProtKB-SubCell"/>
</dbReference>
<dbReference type="InterPro" id="IPR053924">
    <property type="entry name" value="RecX_HTH_2nd"/>
</dbReference>
<proteinExistence type="inferred from homology"/>
<comment type="caution">
    <text evidence="6">The sequence shown here is derived from an EMBL/GenBank/DDBJ whole genome shotgun (WGS) entry which is preliminary data.</text>
</comment>
<evidence type="ECO:0000313" key="6">
    <source>
        <dbReference type="EMBL" id="GEL53781.1"/>
    </source>
</evidence>
<dbReference type="Gene3D" id="1.10.10.10">
    <property type="entry name" value="Winged helix-like DNA-binding domain superfamily/Winged helix DNA-binding domain"/>
    <property type="match status" value="1"/>
</dbReference>
<dbReference type="Proteomes" id="UP000321287">
    <property type="component" value="Unassembled WGS sequence"/>
</dbReference>
<comment type="subcellular location">
    <subcellularLocation>
        <location evidence="1">Cytoplasm</location>
    </subcellularLocation>
</comment>
<keyword evidence="4" id="KW-0963">Cytoplasm</keyword>
<evidence type="ECO:0000256" key="4">
    <source>
        <dbReference type="ARBA" id="ARBA00022490"/>
    </source>
</evidence>
<sequence length="226" mass="24735">MGFYHVAAMKLWHNPFMSAIPDQTPPPTAETLREAALRHLARFAATEQGLAQVLDRAVMRWARKFATQGGETDQIDSEREKSRAVIAAIVSDMRRIGALDDAAFARSRSLSLTRSGRSRRAVAASLTQKGIGAETLGEAMEEALGHRHDDEAKERELAAALVLARKRRLGPFSRDEGEMARSDAGEVHQRALAIFARAGFGRDVAEQALALDLTEAEDRVMALKSS</sequence>
<dbReference type="EMBL" id="BJVS01000004">
    <property type="protein sequence ID" value="GEL53781.1"/>
    <property type="molecule type" value="Genomic_DNA"/>
</dbReference>
<comment type="similarity">
    <text evidence="2">Belongs to the RecX family.</text>
</comment>
<accession>A0AAN4R2F0</accession>
<keyword evidence="7" id="KW-1185">Reference proteome</keyword>
<protein>
    <recommendedName>
        <fullName evidence="3">Regulatory protein RecX</fullName>
    </recommendedName>
</protein>
<evidence type="ECO:0000256" key="3">
    <source>
        <dbReference type="ARBA" id="ARBA00018111"/>
    </source>
</evidence>
<evidence type="ECO:0000256" key="1">
    <source>
        <dbReference type="ARBA" id="ARBA00004496"/>
    </source>
</evidence>
<name>A0AAN4R2F0_9PROT</name>
<evidence type="ECO:0000259" key="5">
    <source>
        <dbReference type="Pfam" id="PF02631"/>
    </source>
</evidence>
<gene>
    <name evidence="6" type="ORF">ABO01nite_17880</name>
</gene>
<dbReference type="KEGG" id="abg:Asbog_02517"/>
<evidence type="ECO:0000256" key="2">
    <source>
        <dbReference type="ARBA" id="ARBA00009695"/>
    </source>
</evidence>